<evidence type="ECO:0000313" key="9">
    <source>
        <dbReference type="EMBL" id="HGW94768.1"/>
    </source>
</evidence>
<organism evidence="9">
    <name type="scientific">Oscillatoriales cyanobacterium SpSt-402</name>
    <dbReference type="NCBI Taxonomy" id="2282168"/>
    <lineage>
        <taxon>Bacteria</taxon>
        <taxon>Bacillati</taxon>
        <taxon>Cyanobacteriota</taxon>
        <taxon>Cyanophyceae</taxon>
        <taxon>Oscillatoriophycideae</taxon>
        <taxon>Oscillatoriales</taxon>
    </lineage>
</organism>
<evidence type="ECO:0000256" key="5">
    <source>
        <dbReference type="ARBA" id="ARBA00022989"/>
    </source>
</evidence>
<accession>A0A832M4V1</accession>
<reference evidence="9" key="1">
    <citation type="journal article" date="2020" name="mSystems">
        <title>Genome- and Community-Level Interaction Insights into Carbon Utilization and Element Cycling Functions of Hydrothermarchaeota in Hydrothermal Sediment.</title>
        <authorList>
            <person name="Zhou Z."/>
            <person name="Liu Y."/>
            <person name="Xu W."/>
            <person name="Pan J."/>
            <person name="Luo Z.H."/>
            <person name="Li M."/>
        </authorList>
    </citation>
    <scope>NUCLEOTIDE SEQUENCE [LARGE SCALE GENOMIC DNA]</scope>
    <source>
        <strain evidence="9">SpSt-402</strain>
    </source>
</reference>
<feature type="transmembrane region" description="Helical" evidence="7">
    <location>
        <begin position="63"/>
        <end position="89"/>
    </location>
</feature>
<dbReference type="GO" id="GO:0016787">
    <property type="term" value="F:hydrolase activity"/>
    <property type="evidence" value="ECO:0007669"/>
    <property type="project" value="UniProtKB-KW"/>
</dbReference>
<keyword evidence="6 7" id="KW-0472">Membrane</keyword>
<dbReference type="AlphaFoldDB" id="A0A832M4V1"/>
<comment type="subcellular location">
    <subcellularLocation>
        <location evidence="1">Cell membrane</location>
        <topology evidence="1">Multi-pass membrane protein</topology>
    </subcellularLocation>
</comment>
<dbReference type="Pfam" id="PF01569">
    <property type="entry name" value="PAP2"/>
    <property type="match status" value="1"/>
</dbReference>
<evidence type="ECO:0000256" key="6">
    <source>
        <dbReference type="ARBA" id="ARBA00023136"/>
    </source>
</evidence>
<dbReference type="EMBL" id="DSRD01000675">
    <property type="protein sequence ID" value="HGW94768.1"/>
    <property type="molecule type" value="Genomic_DNA"/>
</dbReference>
<protein>
    <submittedName>
        <fullName evidence="9">Phosphatase PAP2 family protein</fullName>
    </submittedName>
</protein>
<dbReference type="InterPro" id="IPR036938">
    <property type="entry name" value="PAP2/HPO_sf"/>
</dbReference>
<proteinExistence type="predicted"/>
<name>A0A832M4V1_9CYAN</name>
<evidence type="ECO:0000256" key="7">
    <source>
        <dbReference type="SAM" id="Phobius"/>
    </source>
</evidence>
<dbReference type="CDD" id="cd03392">
    <property type="entry name" value="PAP2_like_2"/>
    <property type="match status" value="1"/>
</dbReference>
<comment type="caution">
    <text evidence="9">The sequence shown here is derived from an EMBL/GenBank/DDBJ whole genome shotgun (WGS) entry which is preliminary data.</text>
</comment>
<evidence type="ECO:0000256" key="1">
    <source>
        <dbReference type="ARBA" id="ARBA00004651"/>
    </source>
</evidence>
<feature type="domain" description="Phosphatidic acid phosphatase type 2/haloperoxidase" evidence="8">
    <location>
        <begin position="96"/>
        <end position="205"/>
    </location>
</feature>
<sequence length="230" mass="25922">MTASSNNQSVSSRLIPFVIGFCLPILVFILLASHVWNQGKGFRWDIPVLEAIHVTARPVLDRIALAVTPLGVIWGVLPVLSVIGIVLLYQRRWRSLLYLIITPVGSALLNRVVKLYFHRARPQLWEVFSPDLSYAFPSGHAMSSMTLVVVLIVLAWQTRWRWLTLIGGSFFVLVIGWTRLYLGMHYPSDVLAGWVLAIAWSIATMLIIQPQSDPTATSDLRERETIPNHN</sequence>
<keyword evidence="2" id="KW-1003">Cell membrane</keyword>
<gene>
    <name evidence="9" type="ORF">ENR47_10875</name>
</gene>
<feature type="transmembrane region" description="Helical" evidence="7">
    <location>
        <begin position="96"/>
        <end position="117"/>
    </location>
</feature>
<dbReference type="PANTHER" id="PTHR14969">
    <property type="entry name" value="SPHINGOSINE-1-PHOSPHATE PHOSPHOHYDROLASE"/>
    <property type="match status" value="1"/>
</dbReference>
<dbReference type="InterPro" id="IPR000326">
    <property type="entry name" value="PAP2/HPO"/>
</dbReference>
<feature type="transmembrane region" description="Helical" evidence="7">
    <location>
        <begin position="163"/>
        <end position="184"/>
    </location>
</feature>
<evidence type="ECO:0000256" key="2">
    <source>
        <dbReference type="ARBA" id="ARBA00022475"/>
    </source>
</evidence>
<dbReference type="SMART" id="SM00014">
    <property type="entry name" value="acidPPc"/>
    <property type="match status" value="1"/>
</dbReference>
<dbReference type="SUPFAM" id="SSF48317">
    <property type="entry name" value="Acid phosphatase/Vanadium-dependent haloperoxidase"/>
    <property type="match status" value="1"/>
</dbReference>
<keyword evidence="4" id="KW-0378">Hydrolase</keyword>
<dbReference type="PANTHER" id="PTHR14969:SF62">
    <property type="entry name" value="DECAPRENYLPHOSPHORYL-5-PHOSPHORIBOSE PHOSPHATASE RV3807C-RELATED"/>
    <property type="match status" value="1"/>
</dbReference>
<evidence type="ECO:0000256" key="4">
    <source>
        <dbReference type="ARBA" id="ARBA00022801"/>
    </source>
</evidence>
<evidence type="ECO:0000259" key="8">
    <source>
        <dbReference type="SMART" id="SM00014"/>
    </source>
</evidence>
<keyword evidence="5 7" id="KW-1133">Transmembrane helix</keyword>
<feature type="transmembrane region" description="Helical" evidence="7">
    <location>
        <begin position="190"/>
        <end position="208"/>
    </location>
</feature>
<dbReference type="GO" id="GO:0005886">
    <property type="term" value="C:plasma membrane"/>
    <property type="evidence" value="ECO:0007669"/>
    <property type="project" value="UniProtKB-SubCell"/>
</dbReference>
<dbReference type="Gene3D" id="1.20.144.10">
    <property type="entry name" value="Phosphatidic acid phosphatase type 2/haloperoxidase"/>
    <property type="match status" value="1"/>
</dbReference>
<feature type="transmembrane region" description="Helical" evidence="7">
    <location>
        <begin position="137"/>
        <end position="156"/>
    </location>
</feature>
<evidence type="ECO:0000256" key="3">
    <source>
        <dbReference type="ARBA" id="ARBA00022692"/>
    </source>
</evidence>
<keyword evidence="3 7" id="KW-0812">Transmembrane</keyword>
<feature type="transmembrane region" description="Helical" evidence="7">
    <location>
        <begin position="14"/>
        <end position="36"/>
    </location>
</feature>